<dbReference type="GO" id="GO:0006915">
    <property type="term" value="P:apoptotic process"/>
    <property type="evidence" value="ECO:0007669"/>
    <property type="project" value="UniProtKB-KW"/>
</dbReference>
<dbReference type="GO" id="GO:0015026">
    <property type="term" value="F:coreceptor activity"/>
    <property type="evidence" value="ECO:0007669"/>
    <property type="project" value="TreeGrafter"/>
</dbReference>
<evidence type="ECO:0000313" key="11">
    <source>
        <dbReference type="Proteomes" id="UP000694414"/>
    </source>
</evidence>
<reference evidence="10" key="2">
    <citation type="submission" date="2025-09" db="UniProtKB">
        <authorList>
            <consortium name="Ensembl"/>
        </authorList>
    </citation>
    <scope>IDENTIFICATION</scope>
</reference>
<dbReference type="GO" id="GO:0009986">
    <property type="term" value="C:cell surface"/>
    <property type="evidence" value="ECO:0007669"/>
    <property type="project" value="TreeGrafter"/>
</dbReference>
<dbReference type="Ensembl" id="ENSPSMT00000007756.1">
    <property type="protein sequence ID" value="ENSPSMP00000006575.1"/>
    <property type="gene ID" value="ENSPSMG00000004944.1"/>
</dbReference>
<keyword evidence="2" id="KW-1003">Cell membrane</keyword>
<evidence type="ECO:0000256" key="4">
    <source>
        <dbReference type="ARBA" id="ARBA00022703"/>
    </source>
</evidence>
<keyword evidence="3 8" id="KW-0812">Transmembrane</keyword>
<dbReference type="AlphaFoldDB" id="A0A8C8YSS7"/>
<dbReference type="GO" id="GO:0005886">
    <property type="term" value="C:plasma membrane"/>
    <property type="evidence" value="ECO:0007669"/>
    <property type="project" value="UniProtKB-SubCell"/>
</dbReference>
<keyword evidence="4" id="KW-0053">Apoptosis</keyword>
<dbReference type="Gene3D" id="1.10.533.10">
    <property type="entry name" value="Death Domain, Fas"/>
    <property type="match status" value="1"/>
</dbReference>
<dbReference type="Proteomes" id="UP000694414">
    <property type="component" value="Unplaced"/>
</dbReference>
<dbReference type="GO" id="GO:0007266">
    <property type="term" value="P:Rho protein signal transduction"/>
    <property type="evidence" value="ECO:0007669"/>
    <property type="project" value="TreeGrafter"/>
</dbReference>
<proteinExistence type="predicted"/>
<name>A0A8C8YSS7_PROSS</name>
<evidence type="ECO:0000256" key="7">
    <source>
        <dbReference type="ARBA" id="ARBA00023180"/>
    </source>
</evidence>
<dbReference type="PANTHER" id="PTHR46605:SF1">
    <property type="entry name" value="DEATH DOMAIN-CONTAINING MEMBRANE PROTEIN NRADD"/>
    <property type="match status" value="1"/>
</dbReference>
<evidence type="ECO:0000256" key="8">
    <source>
        <dbReference type="SAM" id="Phobius"/>
    </source>
</evidence>
<evidence type="ECO:0000313" key="10">
    <source>
        <dbReference type="Ensembl" id="ENSPSMP00000006575.1"/>
    </source>
</evidence>
<keyword evidence="11" id="KW-1185">Reference proteome</keyword>
<feature type="transmembrane region" description="Helical" evidence="8">
    <location>
        <begin position="48"/>
        <end position="71"/>
    </location>
</feature>
<keyword evidence="6 8" id="KW-0472">Membrane</keyword>
<dbReference type="Gene3D" id="6.10.250.1780">
    <property type="match status" value="1"/>
</dbReference>
<dbReference type="GO" id="GO:0048406">
    <property type="term" value="F:nerve growth factor binding"/>
    <property type="evidence" value="ECO:0007669"/>
    <property type="project" value="TreeGrafter"/>
</dbReference>
<comment type="subcellular location">
    <subcellularLocation>
        <location evidence="1">Cell membrane</location>
        <topology evidence="1">Single-pass membrane protein</topology>
    </subcellularLocation>
</comment>
<evidence type="ECO:0000256" key="1">
    <source>
        <dbReference type="ARBA" id="ARBA00004162"/>
    </source>
</evidence>
<accession>A0A8C8YSS7</accession>
<keyword evidence="5 8" id="KW-1133">Transmembrane helix</keyword>
<feature type="domain" description="Tumor necrosis factor receptor member 16 transmembrane" evidence="9">
    <location>
        <begin position="42"/>
        <end position="79"/>
    </location>
</feature>
<dbReference type="GO" id="GO:0005035">
    <property type="term" value="F:death receptor activity"/>
    <property type="evidence" value="ECO:0007669"/>
    <property type="project" value="TreeGrafter"/>
</dbReference>
<evidence type="ECO:0000256" key="2">
    <source>
        <dbReference type="ARBA" id="ARBA00022475"/>
    </source>
</evidence>
<reference evidence="10" key="1">
    <citation type="submission" date="2025-08" db="UniProtKB">
        <authorList>
            <consortium name="Ensembl"/>
        </authorList>
    </citation>
    <scope>IDENTIFICATION</scope>
</reference>
<evidence type="ECO:0000259" key="9">
    <source>
        <dbReference type="Pfam" id="PF18422"/>
    </source>
</evidence>
<keyword evidence="7" id="KW-0325">Glycoprotein</keyword>
<dbReference type="GeneTree" id="ENSGT00940000163571"/>
<dbReference type="InterPro" id="IPR041448">
    <property type="entry name" value="TNFR16_TM"/>
</dbReference>
<dbReference type="InterPro" id="IPR011029">
    <property type="entry name" value="DEATH-like_dom_sf"/>
</dbReference>
<dbReference type="InterPro" id="IPR052302">
    <property type="entry name" value="Neurotrophin_rcpt-DD"/>
</dbReference>
<evidence type="ECO:0000256" key="3">
    <source>
        <dbReference type="ARBA" id="ARBA00022692"/>
    </source>
</evidence>
<dbReference type="PANTHER" id="PTHR46605">
    <property type="entry name" value="TUMOR NECROSIS FACTOR RECEPTOR"/>
    <property type="match status" value="1"/>
</dbReference>
<protein>
    <recommendedName>
        <fullName evidence="9">Tumor necrosis factor receptor member 16 transmembrane domain-containing protein</fullName>
    </recommendedName>
</protein>
<evidence type="ECO:0000256" key="6">
    <source>
        <dbReference type="ARBA" id="ARBA00023136"/>
    </source>
</evidence>
<evidence type="ECO:0000256" key="5">
    <source>
        <dbReference type="ARBA" id="ARBA00022989"/>
    </source>
</evidence>
<sequence>MAPQGGGHWQRIMRGVPYAPTHSIHTDREGVWVGTGRVLSPGASASIIPVYCALLATMVLGLLTCVVFQCWHSYKQRQQLAKAQTAEVGGPNRDQMHGDSRVFLDSPSSLEADAPSQGTYLAVAPPSSPSLIHVSCPRATSRASPLTLPSSPSAAAGVEQLLRCGANLTRAGRPPEAVETKAQGQVPAYTLLRDWAIQEGSGATLKVQKDALAAMGHEHGVQALRHPP</sequence>
<dbReference type="Pfam" id="PF18422">
    <property type="entry name" value="TNFR_16_TM"/>
    <property type="match status" value="1"/>
</dbReference>
<organism evidence="10 11">
    <name type="scientific">Prolemur simus</name>
    <name type="common">Greater bamboo lemur</name>
    <name type="synonym">Hapalemur simus</name>
    <dbReference type="NCBI Taxonomy" id="1328070"/>
    <lineage>
        <taxon>Eukaryota</taxon>
        <taxon>Metazoa</taxon>
        <taxon>Chordata</taxon>
        <taxon>Craniata</taxon>
        <taxon>Vertebrata</taxon>
        <taxon>Euteleostomi</taxon>
        <taxon>Mammalia</taxon>
        <taxon>Eutheria</taxon>
        <taxon>Euarchontoglires</taxon>
        <taxon>Primates</taxon>
        <taxon>Strepsirrhini</taxon>
        <taxon>Lemuriformes</taxon>
        <taxon>Lemuridae</taxon>
        <taxon>Prolemur</taxon>
    </lineage>
</organism>